<keyword evidence="2" id="KW-0597">Phosphoprotein</keyword>
<evidence type="ECO:0000256" key="3">
    <source>
        <dbReference type="SAM" id="MobiDB-lite"/>
    </source>
</evidence>
<dbReference type="Gene3D" id="3.40.50.720">
    <property type="entry name" value="NAD(P)-binding Rossmann-like Domain"/>
    <property type="match status" value="1"/>
</dbReference>
<keyword evidence="1" id="KW-0596">Phosphopantetheine</keyword>
<dbReference type="InterPro" id="IPR006162">
    <property type="entry name" value="Ppantetheine_attach_site"/>
</dbReference>
<dbReference type="Pfam" id="PF23562">
    <property type="entry name" value="AMP-binding_C_3"/>
    <property type="match status" value="1"/>
</dbReference>
<dbReference type="EMBL" id="CAJPDR010000063">
    <property type="protein sequence ID" value="CAF9913655.1"/>
    <property type="molecule type" value="Genomic_DNA"/>
</dbReference>
<dbReference type="Gene3D" id="3.40.50.12780">
    <property type="entry name" value="N-terminal domain of ligase-like"/>
    <property type="match status" value="1"/>
</dbReference>
<dbReference type="PANTHER" id="PTHR43439">
    <property type="entry name" value="PHENYLACETATE-COENZYME A LIGASE"/>
    <property type="match status" value="1"/>
</dbReference>
<evidence type="ECO:0000313" key="7">
    <source>
        <dbReference type="Proteomes" id="UP000664203"/>
    </source>
</evidence>
<dbReference type="SUPFAM" id="SSF47336">
    <property type="entry name" value="ACP-like"/>
    <property type="match status" value="1"/>
</dbReference>
<keyword evidence="7" id="KW-1185">Reference proteome</keyword>
<dbReference type="InterPro" id="IPR036291">
    <property type="entry name" value="NAD(P)-bd_dom_sf"/>
</dbReference>
<feature type="domain" description="AMP-dependent synthetase/ligase" evidence="4">
    <location>
        <begin position="38"/>
        <end position="349"/>
    </location>
</feature>
<dbReference type="PANTHER" id="PTHR43439:SF2">
    <property type="entry name" value="ENZYME, PUTATIVE (JCVI)-RELATED"/>
    <property type="match status" value="1"/>
</dbReference>
<accession>A0A8H3IF74</accession>
<dbReference type="SUPFAM" id="SSF56801">
    <property type="entry name" value="Acetyl-CoA synthetase-like"/>
    <property type="match status" value="1"/>
</dbReference>
<dbReference type="InterPro" id="IPR020845">
    <property type="entry name" value="AMP-binding_CS"/>
</dbReference>
<dbReference type="InterPro" id="IPR051414">
    <property type="entry name" value="Adenylate-forming_Reductase"/>
</dbReference>
<dbReference type="Pfam" id="PF07993">
    <property type="entry name" value="NAD_binding_4"/>
    <property type="match status" value="1"/>
</dbReference>
<protein>
    <submittedName>
        <fullName evidence="6">Uncharacterized protein</fullName>
    </submittedName>
</protein>
<dbReference type="AlphaFoldDB" id="A0A8H3IF74"/>
<dbReference type="OrthoDB" id="429813at2759"/>
<dbReference type="InterPro" id="IPR036736">
    <property type="entry name" value="ACP-like_sf"/>
</dbReference>
<reference evidence="6" key="1">
    <citation type="submission" date="2021-03" db="EMBL/GenBank/DDBJ databases">
        <authorList>
            <person name="Tagirdzhanova G."/>
        </authorList>
    </citation>
    <scope>NUCLEOTIDE SEQUENCE</scope>
</reference>
<feature type="region of interest" description="Disordered" evidence="3">
    <location>
        <begin position="939"/>
        <end position="967"/>
    </location>
</feature>
<evidence type="ECO:0000256" key="1">
    <source>
        <dbReference type="ARBA" id="ARBA00022450"/>
    </source>
</evidence>
<gene>
    <name evidence="6" type="ORF">ALECFALPRED_008933</name>
</gene>
<dbReference type="Proteomes" id="UP000664203">
    <property type="component" value="Unassembled WGS sequence"/>
</dbReference>
<feature type="compositionally biased region" description="Pro residues" evidence="3">
    <location>
        <begin position="952"/>
        <end position="964"/>
    </location>
</feature>
<dbReference type="Pfam" id="PF00501">
    <property type="entry name" value="AMP-binding"/>
    <property type="match status" value="1"/>
</dbReference>
<dbReference type="SUPFAM" id="SSF51735">
    <property type="entry name" value="NAD(P)-binding Rossmann-fold domains"/>
    <property type="match status" value="1"/>
</dbReference>
<dbReference type="PROSITE" id="PS00012">
    <property type="entry name" value="PHOSPHOPANTETHEINE"/>
    <property type="match status" value="1"/>
</dbReference>
<sequence>MGSTADEPSFGRRLIPTLIDETAYANPNGIYCFLPKGTAVEHGFDSVTYNGLANAIDRCSHWMEAQLGRGQSFNTVAYLGPSDLLTTIIIVAAIKTGHKALLASPRNSLHAHVNLLDSTQCHILITPATAPPVTKEILSQRQMRHVLVPSLQNWLREEAVSVYPYEKTFEEARYEPFVVVHTSGSTGLPKPVIVAHGTVSGSDAFNSPPSDPDRNPIVFEAIRNKCVFVSLPPFHIAGIDFILAKPFYYGVIPVLAPSNIPVTAQLADVMHNLDFIECSIVAPSVLQELAETPSYLDSLRRLSCIMYGGGPLAKCAGDSLRQCTNLYNLMGGSEMYCVVSEIVDQEDWEYLKLSPMMGSEFRYQSEALWELCFIKESAFDLYQSIFTTYPELSEYRTNDLYSKHPTKPNLWRYEGRADDIIALSNGEKFNPVAMESLITAHPDVKSVLVFGQGRFQPGLLVEAKMRLTTDSDRASLKESMWPIIAQANNDCVAHGRLSRDMILFTDSSKPFLRAGKGSVQRRLTLGSFDQEIKQLYEAANDQITLAHDLPKKRLDGPLRPWLRSAIMATANWKTLKDEDDFFALGMDSLQVLNLGRQINSLVIDPDSGISMIHITAKAIYSNPTIDKLATVIQRSSQPHKKSCINGDQSPRDNFMEMQALLSMYSRDLPKFATPAATRQSDQPISVLMTGSTGSIGSYVLDGLLRSPKVHSIYCLNRSTDAERRQLDSHSAKGLSTAWNSDRVTFLQSQVSKPNLGLTPQTYQTLLANVTHILHNAWPVDFNLPLSSFAPHLLGVRHFIDFCARSPLAPSVFFVSSISAAMDAPSPVPERILTSFADAAPMAYAQSKHLAERLLDAANRTCGIKSAICRVGQVAGPVLREHQSGMWNKQEWLPSLIASSKFLGRIPETLGPNELVDWIPVDLLSKIVIELLLPKDCATPPTPNRHHVKAEEPPPPPPPPPPPTPTVYHAVNPHTTPWSELLPAILASIHDQPPPEPVTLRDWVAALATSAVEHEEHVDRNPAVKLLGFFEQLASGEGNDAVRFETAETVGASKALGSLEAVKAEWMVGWMRQWVGGQ</sequence>
<evidence type="ECO:0000313" key="6">
    <source>
        <dbReference type="EMBL" id="CAF9913655.1"/>
    </source>
</evidence>
<dbReference type="InterPro" id="IPR000873">
    <property type="entry name" value="AMP-dep_synth/lig_dom"/>
</dbReference>
<dbReference type="Gene3D" id="1.10.1200.10">
    <property type="entry name" value="ACP-like"/>
    <property type="match status" value="1"/>
</dbReference>
<evidence type="ECO:0000259" key="5">
    <source>
        <dbReference type="Pfam" id="PF07993"/>
    </source>
</evidence>
<evidence type="ECO:0000259" key="4">
    <source>
        <dbReference type="Pfam" id="PF00501"/>
    </source>
</evidence>
<dbReference type="PROSITE" id="PS00455">
    <property type="entry name" value="AMP_BINDING"/>
    <property type="match status" value="1"/>
</dbReference>
<feature type="domain" description="Thioester reductase (TE)" evidence="5">
    <location>
        <begin position="689"/>
        <end position="926"/>
    </location>
</feature>
<organism evidence="6 7">
    <name type="scientific">Alectoria fallacina</name>
    <dbReference type="NCBI Taxonomy" id="1903189"/>
    <lineage>
        <taxon>Eukaryota</taxon>
        <taxon>Fungi</taxon>
        <taxon>Dikarya</taxon>
        <taxon>Ascomycota</taxon>
        <taxon>Pezizomycotina</taxon>
        <taxon>Lecanoromycetes</taxon>
        <taxon>OSLEUM clade</taxon>
        <taxon>Lecanoromycetidae</taxon>
        <taxon>Lecanorales</taxon>
        <taxon>Lecanorineae</taxon>
        <taxon>Parmeliaceae</taxon>
        <taxon>Alectoria</taxon>
    </lineage>
</organism>
<evidence type="ECO:0000256" key="2">
    <source>
        <dbReference type="ARBA" id="ARBA00022553"/>
    </source>
</evidence>
<dbReference type="InterPro" id="IPR013120">
    <property type="entry name" value="FAR_NAD-bd"/>
</dbReference>
<proteinExistence type="predicted"/>
<dbReference type="InterPro" id="IPR042099">
    <property type="entry name" value="ANL_N_sf"/>
</dbReference>
<comment type="caution">
    <text evidence="6">The sequence shown here is derived from an EMBL/GenBank/DDBJ whole genome shotgun (WGS) entry which is preliminary data.</text>
</comment>
<name>A0A8H3IF74_9LECA</name>